<feature type="compositionally biased region" description="Basic and acidic residues" evidence="1">
    <location>
        <begin position="348"/>
        <end position="358"/>
    </location>
</feature>
<sequence>MSGMSSPENHFSGEFDANTITVIICSSLALYNALELELLVLTTFQSYRGLYFWALALASFGILPYVLGYMMEYFSMAHMAIAIGVDTLGWCLMVTGQSVVLYSRLWLVFGGGHRKLLMSVKWMIILNAILFHGTTAIVVYGSHFGESRTSFGRAYNVVERIQMVGFCMQELILSSLYIWKALDIIKTAERKRSHHLMWQLFSINVIIILLDIALLTIEFMSFHVLQQTVKGFTYSVKLKLELSVLNKLVEVSSNNARATMFGFGDTNDFLDPTKTVWDITRFTPAFSSSMHTYPHWMSDLEKSGIQEIESAYSPADKTWIRPKRSTTLSTDTSENYSDIVHPVSSLPDPRKDARERGSATDLLYADAVRRIAGPG</sequence>
<dbReference type="PANTHER" id="PTHR37013">
    <property type="entry name" value="INTEGRAL MEMBRANE PROTEIN (AFU_ORTHOLOGUE AFUA_1G05950)-RELATED"/>
    <property type="match status" value="1"/>
</dbReference>
<gene>
    <name evidence="4" type="ORF">BS50DRAFT_310177</name>
</gene>
<evidence type="ECO:0000313" key="4">
    <source>
        <dbReference type="EMBL" id="PSN70312.1"/>
    </source>
</evidence>
<dbReference type="EMBL" id="KZ678132">
    <property type="protein sequence ID" value="PSN70312.1"/>
    <property type="molecule type" value="Genomic_DNA"/>
</dbReference>
<keyword evidence="2" id="KW-0812">Transmembrane</keyword>
<feature type="domain" description="DUF7703" evidence="3">
    <location>
        <begin position="18"/>
        <end position="251"/>
    </location>
</feature>
<feature type="transmembrane region" description="Helical" evidence="2">
    <location>
        <begin position="200"/>
        <end position="225"/>
    </location>
</feature>
<evidence type="ECO:0000259" key="3">
    <source>
        <dbReference type="Pfam" id="PF24802"/>
    </source>
</evidence>
<dbReference type="PANTHER" id="PTHR37013:SF3">
    <property type="entry name" value="INTEGRAL MEMBRANE PROTEIN (AFU_ORTHOLOGUE AFUA_1G05950)"/>
    <property type="match status" value="1"/>
</dbReference>
<evidence type="ECO:0000256" key="1">
    <source>
        <dbReference type="SAM" id="MobiDB-lite"/>
    </source>
</evidence>
<keyword evidence="2" id="KW-0472">Membrane</keyword>
<dbReference type="Pfam" id="PF24802">
    <property type="entry name" value="DUF7703"/>
    <property type="match status" value="1"/>
</dbReference>
<feature type="transmembrane region" description="Helical" evidence="2">
    <location>
        <begin position="161"/>
        <end position="179"/>
    </location>
</feature>
<dbReference type="AlphaFoldDB" id="A0A2T2NY14"/>
<dbReference type="Proteomes" id="UP000240883">
    <property type="component" value="Unassembled WGS sequence"/>
</dbReference>
<reference evidence="4 5" key="1">
    <citation type="journal article" date="2018" name="Front. Microbiol.">
        <title>Genome-Wide Analysis of Corynespora cassiicola Leaf Fall Disease Putative Effectors.</title>
        <authorList>
            <person name="Lopez D."/>
            <person name="Ribeiro S."/>
            <person name="Label P."/>
            <person name="Fumanal B."/>
            <person name="Venisse J.S."/>
            <person name="Kohler A."/>
            <person name="de Oliveira R.R."/>
            <person name="Labutti K."/>
            <person name="Lipzen A."/>
            <person name="Lail K."/>
            <person name="Bauer D."/>
            <person name="Ohm R.A."/>
            <person name="Barry K.W."/>
            <person name="Spatafora J."/>
            <person name="Grigoriev I.V."/>
            <person name="Martin F.M."/>
            <person name="Pujade-Renaud V."/>
        </authorList>
    </citation>
    <scope>NUCLEOTIDE SEQUENCE [LARGE SCALE GENOMIC DNA]</scope>
    <source>
        <strain evidence="4 5">Philippines</strain>
    </source>
</reference>
<keyword evidence="5" id="KW-1185">Reference proteome</keyword>
<feature type="transmembrane region" description="Helical" evidence="2">
    <location>
        <begin position="50"/>
        <end position="71"/>
    </location>
</feature>
<evidence type="ECO:0000313" key="5">
    <source>
        <dbReference type="Proteomes" id="UP000240883"/>
    </source>
</evidence>
<dbReference type="InterPro" id="IPR056120">
    <property type="entry name" value="DUF7703"/>
</dbReference>
<accession>A0A2T2NY14</accession>
<proteinExistence type="predicted"/>
<organism evidence="4 5">
    <name type="scientific">Corynespora cassiicola Philippines</name>
    <dbReference type="NCBI Taxonomy" id="1448308"/>
    <lineage>
        <taxon>Eukaryota</taxon>
        <taxon>Fungi</taxon>
        <taxon>Dikarya</taxon>
        <taxon>Ascomycota</taxon>
        <taxon>Pezizomycotina</taxon>
        <taxon>Dothideomycetes</taxon>
        <taxon>Pleosporomycetidae</taxon>
        <taxon>Pleosporales</taxon>
        <taxon>Corynesporascaceae</taxon>
        <taxon>Corynespora</taxon>
    </lineage>
</organism>
<evidence type="ECO:0000256" key="2">
    <source>
        <dbReference type="SAM" id="Phobius"/>
    </source>
</evidence>
<dbReference type="OrthoDB" id="405906at2759"/>
<feature type="transmembrane region" description="Helical" evidence="2">
    <location>
        <begin position="77"/>
        <end position="102"/>
    </location>
</feature>
<protein>
    <recommendedName>
        <fullName evidence="3">DUF7703 domain-containing protein</fullName>
    </recommendedName>
</protein>
<feature type="transmembrane region" description="Helical" evidence="2">
    <location>
        <begin position="20"/>
        <end position="41"/>
    </location>
</feature>
<feature type="transmembrane region" description="Helical" evidence="2">
    <location>
        <begin position="122"/>
        <end position="141"/>
    </location>
</feature>
<feature type="region of interest" description="Disordered" evidence="1">
    <location>
        <begin position="338"/>
        <end position="358"/>
    </location>
</feature>
<keyword evidence="2" id="KW-1133">Transmembrane helix</keyword>
<name>A0A2T2NY14_CORCC</name>